<dbReference type="InterPro" id="IPR001173">
    <property type="entry name" value="Glyco_trans_2-like"/>
</dbReference>
<dbReference type="CDD" id="cd06433">
    <property type="entry name" value="GT_2_WfgS_like"/>
    <property type="match status" value="1"/>
</dbReference>
<keyword evidence="2" id="KW-0328">Glycosyltransferase</keyword>
<dbReference type="EMBL" id="JBHSMS010000040">
    <property type="protein sequence ID" value="MFC5512252.1"/>
    <property type="molecule type" value="Genomic_DNA"/>
</dbReference>
<dbReference type="PANTHER" id="PTHR43685">
    <property type="entry name" value="GLYCOSYLTRANSFERASE"/>
    <property type="match status" value="1"/>
</dbReference>
<dbReference type="Proteomes" id="UP001596031">
    <property type="component" value="Unassembled WGS sequence"/>
</dbReference>
<keyword evidence="3" id="KW-1185">Reference proteome</keyword>
<comment type="caution">
    <text evidence="2">The sequence shown here is derived from an EMBL/GenBank/DDBJ whole genome shotgun (WGS) entry which is preliminary data.</text>
</comment>
<organism evidence="2 3">
    <name type="scientific">Massilia jejuensis</name>
    <dbReference type="NCBI Taxonomy" id="648894"/>
    <lineage>
        <taxon>Bacteria</taxon>
        <taxon>Pseudomonadati</taxon>
        <taxon>Pseudomonadota</taxon>
        <taxon>Betaproteobacteria</taxon>
        <taxon>Burkholderiales</taxon>
        <taxon>Oxalobacteraceae</taxon>
        <taxon>Telluria group</taxon>
        <taxon>Massilia</taxon>
    </lineage>
</organism>
<dbReference type="Pfam" id="PF00535">
    <property type="entry name" value="Glycos_transf_2"/>
    <property type="match status" value="1"/>
</dbReference>
<dbReference type="EC" id="2.4.-.-" evidence="2"/>
<sequence>MPSDPRFSIVTCTWNSAATLGDTLASLASQSWRDFEHVFVDGGSLDGTLDMLAAYRGNKRILPGVGGGISRAMNHGIAAARGDIVAHLHADDYYAGPEVLAQVARHFDATGAAWVVGNIQVLRDGELAPPYPMQPFSYRAYASGRTSIPHPAVFVRRAWFARVGGFDPSLRYAMDIDLWLRLAFTASPAQLDLPLAVFREHAGSVSSSNKICARQEEFRVRRRHARRAPLAFALYCLRYWKRMQALRAASDMSP</sequence>
<evidence type="ECO:0000313" key="3">
    <source>
        <dbReference type="Proteomes" id="UP001596031"/>
    </source>
</evidence>
<dbReference type="InterPro" id="IPR050834">
    <property type="entry name" value="Glycosyltransf_2"/>
</dbReference>
<protein>
    <submittedName>
        <fullName evidence="2">Glycosyltransferase family 2 protein</fullName>
        <ecNumber evidence="2">2.4.-.-</ecNumber>
    </submittedName>
</protein>
<reference evidence="3" key="1">
    <citation type="journal article" date="2019" name="Int. J. Syst. Evol. Microbiol.">
        <title>The Global Catalogue of Microorganisms (GCM) 10K type strain sequencing project: providing services to taxonomists for standard genome sequencing and annotation.</title>
        <authorList>
            <consortium name="The Broad Institute Genomics Platform"/>
            <consortium name="The Broad Institute Genome Sequencing Center for Infectious Disease"/>
            <person name="Wu L."/>
            <person name="Ma J."/>
        </authorList>
    </citation>
    <scope>NUCLEOTIDE SEQUENCE [LARGE SCALE GENOMIC DNA]</scope>
    <source>
        <strain evidence="3">CCUG 38813</strain>
    </source>
</reference>
<dbReference type="RefSeq" id="WP_379722275.1">
    <property type="nucleotide sequence ID" value="NZ_JBHSMS010000040.1"/>
</dbReference>
<dbReference type="GO" id="GO:0016757">
    <property type="term" value="F:glycosyltransferase activity"/>
    <property type="evidence" value="ECO:0007669"/>
    <property type="project" value="UniProtKB-KW"/>
</dbReference>
<dbReference type="InterPro" id="IPR029044">
    <property type="entry name" value="Nucleotide-diphossugar_trans"/>
</dbReference>
<name>A0ABW0PL85_9BURK</name>
<dbReference type="Gene3D" id="3.90.550.10">
    <property type="entry name" value="Spore Coat Polysaccharide Biosynthesis Protein SpsA, Chain A"/>
    <property type="match status" value="1"/>
</dbReference>
<evidence type="ECO:0000313" key="2">
    <source>
        <dbReference type="EMBL" id="MFC5512252.1"/>
    </source>
</evidence>
<evidence type="ECO:0000259" key="1">
    <source>
        <dbReference type="Pfam" id="PF00535"/>
    </source>
</evidence>
<gene>
    <name evidence="2" type="ORF">ACFPOU_14095</name>
</gene>
<dbReference type="PANTHER" id="PTHR43685:SF11">
    <property type="entry name" value="GLYCOSYLTRANSFERASE TAGX-RELATED"/>
    <property type="match status" value="1"/>
</dbReference>
<accession>A0ABW0PL85</accession>
<proteinExistence type="predicted"/>
<dbReference type="SUPFAM" id="SSF53448">
    <property type="entry name" value="Nucleotide-diphospho-sugar transferases"/>
    <property type="match status" value="1"/>
</dbReference>
<keyword evidence="2" id="KW-0808">Transferase</keyword>
<feature type="domain" description="Glycosyltransferase 2-like" evidence="1">
    <location>
        <begin position="8"/>
        <end position="134"/>
    </location>
</feature>